<reference evidence="3 4" key="1">
    <citation type="submission" date="2018-08" db="EMBL/GenBank/DDBJ databases">
        <title>Whole Genome Sequence of the Moderate Halophilic Marine Bacterium Marinobacter litoralis Sw-45.</title>
        <authorList>
            <person name="Musa H."/>
        </authorList>
    </citation>
    <scope>NUCLEOTIDE SEQUENCE [LARGE SCALE GENOMIC DNA]</scope>
    <source>
        <strain evidence="3 4">Sw-45</strain>
    </source>
</reference>
<dbReference type="InterPro" id="IPR030395">
    <property type="entry name" value="GP_PDE_dom"/>
</dbReference>
<dbReference type="PROSITE" id="PS50007">
    <property type="entry name" value="PIPLC_X_DOMAIN"/>
    <property type="match status" value="1"/>
</dbReference>
<dbReference type="PANTHER" id="PTHR46211">
    <property type="entry name" value="GLYCEROPHOSPHORYL DIESTER PHOSPHODIESTERASE"/>
    <property type="match status" value="1"/>
</dbReference>
<keyword evidence="1" id="KW-0472">Membrane</keyword>
<keyword evidence="3" id="KW-0378">Hydrolase</keyword>
<dbReference type="OrthoDB" id="9795622at2"/>
<keyword evidence="1" id="KW-0812">Transmembrane</keyword>
<name>A0A3M2RM81_9GAMM</name>
<dbReference type="PROSITE" id="PS51704">
    <property type="entry name" value="GP_PDE"/>
    <property type="match status" value="1"/>
</dbReference>
<dbReference type="PANTHER" id="PTHR46211:SF14">
    <property type="entry name" value="GLYCEROPHOSPHODIESTER PHOSPHODIESTERASE"/>
    <property type="match status" value="1"/>
</dbReference>
<gene>
    <name evidence="3" type="primary">ugpQ</name>
    <name evidence="3" type="ORF">DOQ08_00653</name>
</gene>
<accession>A0A3M2RM81</accession>
<organism evidence="3 4">
    <name type="scientific">Marinobacter litoralis</name>
    <dbReference type="NCBI Taxonomy" id="187981"/>
    <lineage>
        <taxon>Bacteria</taxon>
        <taxon>Pseudomonadati</taxon>
        <taxon>Pseudomonadota</taxon>
        <taxon>Gammaproteobacteria</taxon>
        <taxon>Pseudomonadales</taxon>
        <taxon>Marinobacteraceae</taxon>
        <taxon>Marinobacter</taxon>
    </lineage>
</organism>
<comment type="caution">
    <text evidence="3">The sequence shown here is derived from an EMBL/GenBank/DDBJ whole genome shotgun (WGS) entry which is preliminary data.</text>
</comment>
<feature type="transmembrane region" description="Helical" evidence="1">
    <location>
        <begin position="317"/>
        <end position="338"/>
    </location>
</feature>
<dbReference type="Pfam" id="PF03009">
    <property type="entry name" value="GDPD"/>
    <property type="match status" value="1"/>
</dbReference>
<dbReference type="RefSeq" id="WP_114333453.1">
    <property type="nucleotide sequence ID" value="NZ_QMDL01000001.1"/>
</dbReference>
<evidence type="ECO:0000313" key="4">
    <source>
        <dbReference type="Proteomes" id="UP000265903"/>
    </source>
</evidence>
<keyword evidence="1" id="KW-1133">Transmembrane helix</keyword>
<dbReference type="InterPro" id="IPR018476">
    <property type="entry name" value="GlyceroP-diester-Pdiesterase_M"/>
</dbReference>
<dbReference type="GO" id="GO:0006629">
    <property type="term" value="P:lipid metabolic process"/>
    <property type="evidence" value="ECO:0007669"/>
    <property type="project" value="InterPro"/>
</dbReference>
<feature type="transmembrane region" description="Helical" evidence="1">
    <location>
        <begin position="165"/>
        <end position="188"/>
    </location>
</feature>
<dbReference type="Proteomes" id="UP000265903">
    <property type="component" value="Unassembled WGS sequence"/>
</dbReference>
<dbReference type="AlphaFoldDB" id="A0A3M2RM81"/>
<protein>
    <submittedName>
        <fullName evidence="3">Glycerophosphoryl diester phosphodiesterase</fullName>
        <ecNumber evidence="3">3.1.4.46</ecNumber>
    </submittedName>
</protein>
<feature type="transmembrane region" description="Helical" evidence="1">
    <location>
        <begin position="20"/>
        <end position="45"/>
    </location>
</feature>
<evidence type="ECO:0000313" key="3">
    <source>
        <dbReference type="EMBL" id="RMJ05975.1"/>
    </source>
</evidence>
<sequence length="601" mass="65434">MLKLTSRTLALLRQHSRALLALHLTITGVSVALLPSLVTAALAAIRPLTGEAAITTAGLIRFLSSPGGVTWAGFTMFVTVAIIVYQQAGITLIVAQNDQHPMKNIARALFGVVRRITGLTTLALLLTLAHFLTALPFLAAIISGSKLLLHHYDPYLLNLERPPVLWWYGAFCLAMLAGLVVANGTLIVRWSLAIPRLMLNGAKPVAALRSSYHLTRKRSRDAATTLALGAALTVAIPPLITLIFNAIAAGIFQVLPDNKAYLFPAVITLVGSYVLIGLAVTFLATSAFGTLIMAYYEERSGYPFKRPAPSAPKHAAILIRRAWILEAIVVAVVLAQSYPIISSLNQSTEVGITAHRGNAALAPENTVSAIRQAINDGSDYIEIDVQLTADGVPVLWHDTDMQRIFGLPERINDLPFKQLRTLDAGSWFSETFADERIATLAEAIDATRGKANLLVDLKPNRNDEALVNAVVEMLQEKDAVEGTVIAAADWPILEMAKSREPNLRTALLAQFVVGPLWQDRYDILGIRANRASPAMVARAHNAGNELFVWTVNSPKAMSRFIDMGVDNIITDRPDVLSQLLRNRSEMSDGERLASKLHNWLR</sequence>
<dbReference type="EMBL" id="QMDL01000001">
    <property type="protein sequence ID" value="RMJ05975.1"/>
    <property type="molecule type" value="Genomic_DNA"/>
</dbReference>
<evidence type="ECO:0000259" key="2">
    <source>
        <dbReference type="PROSITE" id="PS51704"/>
    </source>
</evidence>
<dbReference type="GO" id="GO:0008889">
    <property type="term" value="F:glycerophosphodiester phosphodiesterase activity"/>
    <property type="evidence" value="ECO:0007669"/>
    <property type="project" value="UniProtKB-EC"/>
</dbReference>
<dbReference type="SUPFAM" id="SSF51695">
    <property type="entry name" value="PLC-like phosphodiesterases"/>
    <property type="match status" value="1"/>
</dbReference>
<dbReference type="EC" id="3.1.4.46" evidence="3"/>
<evidence type="ECO:0000256" key="1">
    <source>
        <dbReference type="SAM" id="Phobius"/>
    </source>
</evidence>
<dbReference type="InterPro" id="IPR017946">
    <property type="entry name" value="PLC-like_Pdiesterase_TIM-brl"/>
</dbReference>
<feature type="transmembrane region" description="Helical" evidence="1">
    <location>
        <begin position="71"/>
        <end position="95"/>
    </location>
</feature>
<feature type="transmembrane region" description="Helical" evidence="1">
    <location>
        <begin position="116"/>
        <end position="145"/>
    </location>
</feature>
<dbReference type="Gene3D" id="3.20.20.190">
    <property type="entry name" value="Phosphatidylinositol (PI) phosphodiesterase"/>
    <property type="match status" value="1"/>
</dbReference>
<feature type="transmembrane region" description="Helical" evidence="1">
    <location>
        <begin position="226"/>
        <end position="252"/>
    </location>
</feature>
<dbReference type="Pfam" id="PF10110">
    <property type="entry name" value="GPDPase_memb"/>
    <property type="match status" value="1"/>
</dbReference>
<feature type="transmembrane region" description="Helical" evidence="1">
    <location>
        <begin position="272"/>
        <end position="296"/>
    </location>
</feature>
<proteinExistence type="predicted"/>
<feature type="domain" description="GP-PDE" evidence="2">
    <location>
        <begin position="350"/>
        <end position="580"/>
    </location>
</feature>
<keyword evidence="4" id="KW-1185">Reference proteome</keyword>